<protein>
    <recommendedName>
        <fullName evidence="4">AMP-dependent synthetase/ligase domain-containing protein</fullName>
    </recommendedName>
</protein>
<dbReference type="Pfam" id="PF00106">
    <property type="entry name" value="adh_short"/>
    <property type="match status" value="1"/>
</dbReference>
<evidence type="ECO:0000259" key="4">
    <source>
        <dbReference type="Pfam" id="PF00501"/>
    </source>
</evidence>
<keyword evidence="3" id="KW-0472">Membrane</keyword>
<comment type="similarity">
    <text evidence="1">Belongs to the short-chain dehydrogenases/reductases (SDR) family.</text>
</comment>
<dbReference type="InterPro" id="IPR036291">
    <property type="entry name" value="NAD(P)-bd_dom_sf"/>
</dbReference>
<feature type="transmembrane region" description="Helical" evidence="3">
    <location>
        <begin position="467"/>
        <end position="483"/>
    </location>
</feature>
<feature type="transmembrane region" description="Helical" evidence="3">
    <location>
        <begin position="283"/>
        <end position="307"/>
    </location>
</feature>
<keyword evidence="3" id="KW-0812">Transmembrane</keyword>
<dbReference type="PANTHER" id="PTHR24322:SF736">
    <property type="entry name" value="RETINOL DEHYDROGENASE 10"/>
    <property type="match status" value="1"/>
</dbReference>
<dbReference type="EMBL" id="JARBDR010000018">
    <property type="protein sequence ID" value="KAJ8322082.1"/>
    <property type="molecule type" value="Genomic_DNA"/>
</dbReference>
<evidence type="ECO:0000256" key="1">
    <source>
        <dbReference type="ARBA" id="ARBA00006484"/>
    </source>
</evidence>
<dbReference type="SUPFAM" id="SSF56801">
    <property type="entry name" value="Acetyl-CoA synthetase-like"/>
    <property type="match status" value="1"/>
</dbReference>
<keyword evidence="3" id="KW-1133">Transmembrane helix</keyword>
<feature type="transmembrane region" description="Helical" evidence="3">
    <location>
        <begin position="327"/>
        <end position="348"/>
    </location>
</feature>
<dbReference type="PANTHER" id="PTHR24322">
    <property type="entry name" value="PKSB"/>
    <property type="match status" value="1"/>
</dbReference>
<feature type="transmembrane region" description="Helical" evidence="3">
    <location>
        <begin position="369"/>
        <end position="392"/>
    </location>
</feature>
<evidence type="ECO:0000313" key="6">
    <source>
        <dbReference type="Proteomes" id="UP001217089"/>
    </source>
</evidence>
<dbReference type="PRINTS" id="PR00080">
    <property type="entry name" value="SDRFAMILY"/>
</dbReference>
<evidence type="ECO:0000313" key="5">
    <source>
        <dbReference type="EMBL" id="KAJ8322082.1"/>
    </source>
</evidence>
<feature type="domain" description="AMP-dependent synthetase/ligase" evidence="4">
    <location>
        <begin position="396"/>
        <end position="465"/>
    </location>
</feature>
<gene>
    <name evidence="5" type="ORF">KUTeg_000553</name>
</gene>
<evidence type="ECO:0000256" key="3">
    <source>
        <dbReference type="SAM" id="Phobius"/>
    </source>
</evidence>
<dbReference type="InterPro" id="IPR002347">
    <property type="entry name" value="SDR_fam"/>
</dbReference>
<organism evidence="5 6">
    <name type="scientific">Tegillarca granosa</name>
    <name type="common">Malaysian cockle</name>
    <name type="synonym">Anadara granosa</name>
    <dbReference type="NCBI Taxonomy" id="220873"/>
    <lineage>
        <taxon>Eukaryota</taxon>
        <taxon>Metazoa</taxon>
        <taxon>Spiralia</taxon>
        <taxon>Lophotrochozoa</taxon>
        <taxon>Mollusca</taxon>
        <taxon>Bivalvia</taxon>
        <taxon>Autobranchia</taxon>
        <taxon>Pteriomorphia</taxon>
        <taxon>Arcoida</taxon>
        <taxon>Arcoidea</taxon>
        <taxon>Arcidae</taxon>
        <taxon>Tegillarca</taxon>
    </lineage>
</organism>
<evidence type="ECO:0000256" key="2">
    <source>
        <dbReference type="ARBA" id="ARBA00023002"/>
    </source>
</evidence>
<dbReference type="Gene3D" id="3.40.50.720">
    <property type="entry name" value="NAD(P)-binding Rossmann-like Domain"/>
    <property type="match status" value="1"/>
</dbReference>
<keyword evidence="2" id="KW-0560">Oxidoreductase</keyword>
<dbReference type="SUPFAM" id="SSF51735">
    <property type="entry name" value="NAD(P)-binding Rossmann-fold domains"/>
    <property type="match status" value="1"/>
</dbReference>
<dbReference type="Pfam" id="PF00501">
    <property type="entry name" value="AMP-binding"/>
    <property type="match status" value="1"/>
</dbReference>
<dbReference type="PRINTS" id="PR00081">
    <property type="entry name" value="GDHRDH"/>
</dbReference>
<comment type="caution">
    <text evidence="5">The sequence shown here is derived from an EMBL/GenBank/DDBJ whole genome shotgun (WGS) entry which is preliminary data.</text>
</comment>
<dbReference type="Proteomes" id="UP001217089">
    <property type="component" value="Unassembled WGS sequence"/>
</dbReference>
<reference evidence="5 6" key="1">
    <citation type="submission" date="2022-12" db="EMBL/GenBank/DDBJ databases">
        <title>Chromosome-level genome of Tegillarca granosa.</title>
        <authorList>
            <person name="Kim J."/>
        </authorList>
    </citation>
    <scope>NUCLEOTIDE SEQUENCE [LARGE SCALE GENOMIC DNA]</scope>
    <source>
        <strain evidence="5">Teg-2019</strain>
        <tissue evidence="5">Adductor muscle</tissue>
    </source>
</reference>
<dbReference type="Gene3D" id="3.40.50.980">
    <property type="match status" value="1"/>
</dbReference>
<dbReference type="InterPro" id="IPR000873">
    <property type="entry name" value="AMP-dep_synth/lig_dom"/>
</dbReference>
<name>A0ABQ9FYX5_TEGGR</name>
<sequence>MESDRNLNSQPEKEKQEPVGLLQEIILTLKIFFVATITSIYRFFIPPKRKSVNGEIVLITGSGSGMGRQLAVEFGKLGAILVLWDIDETSNFQTAEIIRQNGSKCYTYKCNVGSREEIYRVGKQVKEEVGEVTYLINNAGVVTGKRLVNCPDHMIERTFNVNLLAYFWTVKCFLPSMMMNNHGHIVNIASSTGLVGLNKLVDYSATKFGIVGFTEVLNYELVFSGYNGIHTTLVCPSFVKTGMFEGCEMRFPWVIPPLDKKKTVDRIMQAILTNQHMLCIPKLIYFFAFLKTILPVAAFCEICRFFGSATFMDTYKGRDLPSPQTDLGTDTPSIFNIGALLYINLRLFKKFVYFYNYIHVPKINPSNFYLMNLPIGVPTFSHVYMIIMYFNIDFVDSESGRSYTYQQVITRIRTLALGLQELGVRQGNVLCMCTSNNIDYPVVFCAVVLIGGVFQTANPLYTSENEYVIVNIIIIIFIFYDLVRSYSFGIRQLVSTFKFSLGQIKLSKAVLYKNI</sequence>
<proteinExistence type="inferred from homology"/>
<accession>A0ABQ9FYX5</accession>
<feature type="transmembrane region" description="Helical" evidence="3">
    <location>
        <begin position="20"/>
        <end position="41"/>
    </location>
</feature>
<keyword evidence="6" id="KW-1185">Reference proteome</keyword>
<dbReference type="CDD" id="cd05339">
    <property type="entry name" value="17beta-HSDXI-like_SDR_c"/>
    <property type="match status" value="1"/>
</dbReference>